<dbReference type="SUPFAM" id="SSF52540">
    <property type="entry name" value="P-loop containing nucleoside triphosphate hydrolases"/>
    <property type="match status" value="1"/>
</dbReference>
<dbReference type="AlphaFoldDB" id="A0A1G2PEM0"/>
<protein>
    <recommendedName>
        <fullName evidence="3">Shikimate kinase</fullName>
    </recommendedName>
</protein>
<dbReference type="EMBL" id="MHSQ01000027">
    <property type="protein sequence ID" value="OHA46786.1"/>
    <property type="molecule type" value="Genomic_DNA"/>
</dbReference>
<dbReference type="Gene3D" id="3.40.50.300">
    <property type="entry name" value="P-loop containing nucleotide triphosphate hydrolases"/>
    <property type="match status" value="1"/>
</dbReference>
<reference evidence="1 2" key="1">
    <citation type="journal article" date="2016" name="Nat. Commun.">
        <title>Thousands of microbial genomes shed light on interconnected biogeochemical processes in an aquifer system.</title>
        <authorList>
            <person name="Anantharaman K."/>
            <person name="Brown C.T."/>
            <person name="Hug L.A."/>
            <person name="Sharon I."/>
            <person name="Castelle C.J."/>
            <person name="Probst A.J."/>
            <person name="Thomas B.C."/>
            <person name="Singh A."/>
            <person name="Wilkins M.J."/>
            <person name="Karaoz U."/>
            <person name="Brodie E.L."/>
            <person name="Williams K.H."/>
            <person name="Hubbard S.S."/>
            <person name="Banfield J.F."/>
        </authorList>
    </citation>
    <scope>NUCLEOTIDE SEQUENCE [LARGE SCALE GENOMIC DNA]</scope>
</reference>
<dbReference type="Proteomes" id="UP000176965">
    <property type="component" value="Unassembled WGS sequence"/>
</dbReference>
<gene>
    <name evidence="1" type="ORF">A2541_01230</name>
</gene>
<proteinExistence type="predicted"/>
<evidence type="ECO:0000313" key="2">
    <source>
        <dbReference type="Proteomes" id="UP000176965"/>
    </source>
</evidence>
<accession>A0A1G2PEM0</accession>
<evidence type="ECO:0008006" key="3">
    <source>
        <dbReference type="Google" id="ProtNLM"/>
    </source>
</evidence>
<organism evidence="1 2">
    <name type="scientific">Candidatus Taylorbacteria bacterium RIFOXYD2_FULL_36_9</name>
    <dbReference type="NCBI Taxonomy" id="1802338"/>
    <lineage>
        <taxon>Bacteria</taxon>
        <taxon>Candidatus Tayloriibacteriota</taxon>
    </lineage>
</organism>
<name>A0A1G2PEM0_9BACT</name>
<evidence type="ECO:0000313" key="1">
    <source>
        <dbReference type="EMBL" id="OHA46786.1"/>
    </source>
</evidence>
<comment type="caution">
    <text evidence="1">The sequence shown here is derived from an EMBL/GenBank/DDBJ whole genome shotgun (WGS) entry which is preliminary data.</text>
</comment>
<sequence length="159" mass="18270">MIIFINGSINSGKSTIAKLLVKELPKTALVEIDTFHEMIEWMPIDEAIPLNLENALTVIRNFIDKGLSVIVPYPLSQKNYDYFVAGLKDMDIETHVFTLAPKLEDVLTNRGTRELTDWERKRIQHHYDVGIHRPTFGEIIDNTDQVPEETVKLILNKIK</sequence>
<dbReference type="InterPro" id="IPR027417">
    <property type="entry name" value="P-loop_NTPase"/>
</dbReference>
<dbReference type="STRING" id="1802338.A2541_01230"/>